<dbReference type="EMBL" id="VSRR010002079">
    <property type="protein sequence ID" value="MPC29472.1"/>
    <property type="molecule type" value="Genomic_DNA"/>
</dbReference>
<name>A0A5B7E635_PORTR</name>
<keyword evidence="2" id="KW-1185">Reference proteome</keyword>
<accession>A0A5B7E635</accession>
<reference evidence="1 2" key="1">
    <citation type="submission" date="2019-05" db="EMBL/GenBank/DDBJ databases">
        <title>Another draft genome of Portunus trituberculatus and its Hox gene families provides insights of decapod evolution.</title>
        <authorList>
            <person name="Jeong J.-H."/>
            <person name="Song I."/>
            <person name="Kim S."/>
            <person name="Choi T."/>
            <person name="Kim D."/>
            <person name="Ryu S."/>
            <person name="Kim W."/>
        </authorList>
    </citation>
    <scope>NUCLEOTIDE SEQUENCE [LARGE SCALE GENOMIC DNA]</scope>
    <source>
        <tissue evidence="1">Muscle</tissue>
    </source>
</reference>
<evidence type="ECO:0000313" key="2">
    <source>
        <dbReference type="Proteomes" id="UP000324222"/>
    </source>
</evidence>
<comment type="caution">
    <text evidence="1">The sequence shown here is derived from an EMBL/GenBank/DDBJ whole genome shotgun (WGS) entry which is preliminary data.</text>
</comment>
<sequence>MKCLSEGDAARGGTPARGYALFYAGKSSPTPPRPVWHDFPRTKLLTVFLHSPQHPVGILCCLITVPASHQH</sequence>
<gene>
    <name evidence="1" type="ORF">E2C01_022706</name>
</gene>
<dbReference type="Proteomes" id="UP000324222">
    <property type="component" value="Unassembled WGS sequence"/>
</dbReference>
<proteinExistence type="predicted"/>
<protein>
    <submittedName>
        <fullName evidence="1">Uncharacterized protein</fullName>
    </submittedName>
</protein>
<dbReference type="AlphaFoldDB" id="A0A5B7E635"/>
<evidence type="ECO:0000313" key="1">
    <source>
        <dbReference type="EMBL" id="MPC29472.1"/>
    </source>
</evidence>
<organism evidence="1 2">
    <name type="scientific">Portunus trituberculatus</name>
    <name type="common">Swimming crab</name>
    <name type="synonym">Neptunus trituberculatus</name>
    <dbReference type="NCBI Taxonomy" id="210409"/>
    <lineage>
        <taxon>Eukaryota</taxon>
        <taxon>Metazoa</taxon>
        <taxon>Ecdysozoa</taxon>
        <taxon>Arthropoda</taxon>
        <taxon>Crustacea</taxon>
        <taxon>Multicrustacea</taxon>
        <taxon>Malacostraca</taxon>
        <taxon>Eumalacostraca</taxon>
        <taxon>Eucarida</taxon>
        <taxon>Decapoda</taxon>
        <taxon>Pleocyemata</taxon>
        <taxon>Brachyura</taxon>
        <taxon>Eubrachyura</taxon>
        <taxon>Portunoidea</taxon>
        <taxon>Portunidae</taxon>
        <taxon>Portuninae</taxon>
        <taxon>Portunus</taxon>
    </lineage>
</organism>